<accession>A0A4Z0Z6J0</accession>
<evidence type="ECO:0000313" key="2">
    <source>
        <dbReference type="EMBL" id="TGJ87221.1"/>
    </source>
</evidence>
<name>A0A4Z0Z6J0_9PEZI</name>
<evidence type="ECO:0000256" key="1">
    <source>
        <dbReference type="SAM" id="MobiDB-lite"/>
    </source>
</evidence>
<gene>
    <name evidence="2" type="ORF">E0Z10_g1557</name>
</gene>
<reference evidence="2 3" key="1">
    <citation type="submission" date="2019-03" db="EMBL/GenBank/DDBJ databases">
        <title>Draft genome sequence of Xylaria hypoxylon DSM 108379, a ubiquitous saprotrophic-parasitic fungi on hardwood.</title>
        <authorList>
            <person name="Buettner E."/>
            <person name="Leonhardt S."/>
            <person name="Gebauer A.M."/>
            <person name="Liers C."/>
            <person name="Hofrichter M."/>
            <person name="Kellner H."/>
        </authorList>
    </citation>
    <scope>NUCLEOTIDE SEQUENCE [LARGE SCALE GENOMIC DNA]</scope>
    <source>
        <strain evidence="2 3">DSM 108379</strain>
    </source>
</reference>
<comment type="caution">
    <text evidence="2">The sequence shown here is derived from an EMBL/GenBank/DDBJ whole genome shotgun (WGS) entry which is preliminary data.</text>
</comment>
<feature type="region of interest" description="Disordered" evidence="1">
    <location>
        <begin position="49"/>
        <end position="69"/>
    </location>
</feature>
<dbReference type="AlphaFoldDB" id="A0A4Z0Z6J0"/>
<dbReference type="Proteomes" id="UP000297716">
    <property type="component" value="Unassembled WGS sequence"/>
</dbReference>
<organism evidence="2 3">
    <name type="scientific">Xylaria hypoxylon</name>
    <dbReference type="NCBI Taxonomy" id="37992"/>
    <lineage>
        <taxon>Eukaryota</taxon>
        <taxon>Fungi</taxon>
        <taxon>Dikarya</taxon>
        <taxon>Ascomycota</taxon>
        <taxon>Pezizomycotina</taxon>
        <taxon>Sordariomycetes</taxon>
        <taxon>Xylariomycetidae</taxon>
        <taxon>Xylariales</taxon>
        <taxon>Xylariaceae</taxon>
        <taxon>Xylaria</taxon>
    </lineage>
</organism>
<keyword evidence="3" id="KW-1185">Reference proteome</keyword>
<evidence type="ECO:0000313" key="3">
    <source>
        <dbReference type="Proteomes" id="UP000297716"/>
    </source>
</evidence>
<dbReference type="EMBL" id="SKBN01000016">
    <property type="protein sequence ID" value="TGJ87221.1"/>
    <property type="molecule type" value="Genomic_DNA"/>
</dbReference>
<protein>
    <submittedName>
        <fullName evidence="2">Uncharacterized protein</fullName>
    </submittedName>
</protein>
<dbReference type="OrthoDB" id="10633612at2759"/>
<proteinExistence type="predicted"/>
<sequence>MGLGMKTVELVLAGSEVRVDVGVQRPVLPGTGVNETLLHETPELDCVQNMDDPTLTWPDDRSPDDHGDDDVVGYGPVTLESWNCDELVVFLEDVVFVELRVLDDVVVGRELELVEFFLELVVFELVVFELVTLELVVECVVEQLVEVVERVEVRIDE</sequence>